<proteinExistence type="predicted"/>
<dbReference type="InterPro" id="IPR002153">
    <property type="entry name" value="TRPC_channel"/>
</dbReference>
<dbReference type="Pfam" id="PF08344">
    <property type="entry name" value="TRP_2"/>
    <property type="match status" value="1"/>
</dbReference>
<dbReference type="GO" id="GO:0007338">
    <property type="term" value="P:single fertilization"/>
    <property type="evidence" value="ECO:0007669"/>
    <property type="project" value="TreeGrafter"/>
</dbReference>
<dbReference type="PANTHER" id="PTHR10117">
    <property type="entry name" value="TRANSIENT RECEPTOR POTENTIAL CHANNEL"/>
    <property type="match status" value="1"/>
</dbReference>
<evidence type="ECO:0000256" key="6">
    <source>
        <dbReference type="SAM" id="Phobius"/>
    </source>
</evidence>
<reference evidence="8" key="1">
    <citation type="submission" date="2021-06" db="EMBL/GenBank/DDBJ databases">
        <title>Parelaphostrongylus tenuis whole genome reference sequence.</title>
        <authorList>
            <person name="Garwood T.J."/>
            <person name="Larsen P.A."/>
            <person name="Fountain-Jones N.M."/>
            <person name="Garbe J.R."/>
            <person name="Macchietto M.G."/>
            <person name="Kania S.A."/>
            <person name="Gerhold R.W."/>
            <person name="Richards J.E."/>
            <person name="Wolf T.M."/>
        </authorList>
    </citation>
    <scope>NUCLEOTIDE SEQUENCE</scope>
    <source>
        <strain evidence="8">MNPRO001-30</strain>
        <tissue evidence="8">Meninges</tissue>
    </source>
</reference>
<feature type="compositionally biased region" description="Basic residues" evidence="5">
    <location>
        <begin position="1"/>
        <end position="10"/>
    </location>
</feature>
<sequence length="575" mass="65632">MLKSTGRRLSRIAASPRPRTRNYTLGNMPPPPAVNIRTHDMISPQERRFLEAAERGDKPTLQECLLKRDGETPLNVNCLDSMGRSALEIAVDNENIEVVDLLLKHPDIRIGNALLCAIREGVYRLVEMQVNHPSITREMLGDGWSEHLDPAEAASAEYSSDISPIILAAQLNQFEILQMLLRKDARIERPHRYSCICETCDRERLNDSLQYSLKRINTYRALASPAWMSLTSPDPILSAFKLSWELQQLAVVEHEFKETYLQLAEQCKQFACDLISQCRSSEEVIAVLNKDCNAHDENVDVWASKLSLSRLKLAIKYEQKAFVSHPHCQQLLTSIWYEGFPGRQQRGSAWNIIVCIALIILWPILAICYILMPKSRIGRIVRSPFMKFLYYSISFGCFLILLTLATFESYRSEKGERKGGGTTRASDRGPPPTMIESLVVAWVLVSLASSTFFKQIPTLDPYRYYDPETPVCMTSDYCTIDSNVFSSEKLRGHFIQNHHLTQSVGRAMFIMYHCTSIIVLLNMLIAMMSHSFQIINDHADLEWKFHRTKLWMAHFDEGSSLPPPFNIIVTPKVRN</sequence>
<dbReference type="Gene3D" id="1.25.40.20">
    <property type="entry name" value="Ankyrin repeat-containing domain"/>
    <property type="match status" value="1"/>
</dbReference>
<evidence type="ECO:0000256" key="2">
    <source>
        <dbReference type="ARBA" id="ARBA00022737"/>
    </source>
</evidence>
<dbReference type="PRINTS" id="PR01097">
    <property type="entry name" value="TRNSRECEPTRP"/>
</dbReference>
<evidence type="ECO:0000256" key="5">
    <source>
        <dbReference type="SAM" id="MobiDB-lite"/>
    </source>
</evidence>
<feature type="transmembrane region" description="Helical" evidence="6">
    <location>
        <begin position="349"/>
        <end position="372"/>
    </location>
</feature>
<dbReference type="GO" id="GO:0034703">
    <property type="term" value="C:cation channel complex"/>
    <property type="evidence" value="ECO:0007669"/>
    <property type="project" value="TreeGrafter"/>
</dbReference>
<dbReference type="InterPro" id="IPR002110">
    <property type="entry name" value="Ankyrin_rpt"/>
</dbReference>
<keyword evidence="3" id="KW-0406">Ion transport</keyword>
<feature type="transmembrane region" description="Helical" evidence="6">
    <location>
        <begin position="509"/>
        <end position="528"/>
    </location>
</feature>
<dbReference type="SUPFAM" id="SSF48403">
    <property type="entry name" value="Ankyrin repeat"/>
    <property type="match status" value="1"/>
</dbReference>
<dbReference type="AlphaFoldDB" id="A0AAD5MBZ4"/>
<evidence type="ECO:0000256" key="1">
    <source>
        <dbReference type="ARBA" id="ARBA00022448"/>
    </source>
</evidence>
<protein>
    <submittedName>
        <fullName evidence="8">Bifunctional tryptophan synthase trp1</fullName>
    </submittedName>
</protein>
<evidence type="ECO:0000256" key="3">
    <source>
        <dbReference type="ARBA" id="ARBA00023065"/>
    </source>
</evidence>
<keyword evidence="9" id="KW-1185">Reference proteome</keyword>
<dbReference type="InterPro" id="IPR036770">
    <property type="entry name" value="Ankyrin_rpt-contain_sf"/>
</dbReference>
<dbReference type="GO" id="GO:0015279">
    <property type="term" value="F:store-operated calcium channel activity"/>
    <property type="evidence" value="ECO:0007669"/>
    <property type="project" value="TreeGrafter"/>
</dbReference>
<dbReference type="SMART" id="SM00248">
    <property type="entry name" value="ANK"/>
    <property type="match status" value="2"/>
</dbReference>
<keyword evidence="6" id="KW-0472">Membrane</keyword>
<dbReference type="GO" id="GO:0005886">
    <property type="term" value="C:plasma membrane"/>
    <property type="evidence" value="ECO:0007669"/>
    <property type="project" value="TreeGrafter"/>
</dbReference>
<keyword evidence="1" id="KW-0813">Transport</keyword>
<dbReference type="PANTHER" id="PTHR10117:SF80">
    <property type="entry name" value="TRANSIENT-RECEPTOR-POTENTIAL-LIKE PROTEIN"/>
    <property type="match status" value="1"/>
</dbReference>
<name>A0AAD5MBZ4_PARTN</name>
<organism evidence="8 9">
    <name type="scientific">Parelaphostrongylus tenuis</name>
    <name type="common">Meningeal worm</name>
    <dbReference type="NCBI Taxonomy" id="148309"/>
    <lineage>
        <taxon>Eukaryota</taxon>
        <taxon>Metazoa</taxon>
        <taxon>Ecdysozoa</taxon>
        <taxon>Nematoda</taxon>
        <taxon>Chromadorea</taxon>
        <taxon>Rhabditida</taxon>
        <taxon>Rhabditina</taxon>
        <taxon>Rhabditomorpha</taxon>
        <taxon>Strongyloidea</taxon>
        <taxon>Metastrongylidae</taxon>
        <taxon>Parelaphostrongylus</taxon>
    </lineage>
</organism>
<dbReference type="InterPro" id="IPR013555">
    <property type="entry name" value="TRP_dom"/>
</dbReference>
<keyword evidence="6" id="KW-1133">Transmembrane helix</keyword>
<keyword evidence="6" id="KW-0812">Transmembrane</keyword>
<dbReference type="SMART" id="SM01420">
    <property type="entry name" value="TRP_2"/>
    <property type="match status" value="1"/>
</dbReference>
<evidence type="ECO:0000313" key="8">
    <source>
        <dbReference type="EMBL" id="KAJ1355055.1"/>
    </source>
</evidence>
<gene>
    <name evidence="8" type="primary">TRP1</name>
    <name evidence="8" type="ORF">KIN20_012182</name>
</gene>
<accession>A0AAD5MBZ4</accession>
<feature type="domain" description="Transient receptor ion channel" evidence="7">
    <location>
        <begin position="195"/>
        <end position="257"/>
    </location>
</feature>
<evidence type="ECO:0000259" key="7">
    <source>
        <dbReference type="SMART" id="SM01420"/>
    </source>
</evidence>
<feature type="transmembrane region" description="Helical" evidence="6">
    <location>
        <begin position="388"/>
        <end position="407"/>
    </location>
</feature>
<keyword evidence="4" id="KW-0407">Ion channel</keyword>
<dbReference type="GO" id="GO:0051480">
    <property type="term" value="P:regulation of cytosolic calcium ion concentration"/>
    <property type="evidence" value="ECO:0007669"/>
    <property type="project" value="TreeGrafter"/>
</dbReference>
<dbReference type="Proteomes" id="UP001196413">
    <property type="component" value="Unassembled WGS sequence"/>
</dbReference>
<evidence type="ECO:0000256" key="4">
    <source>
        <dbReference type="ARBA" id="ARBA00023303"/>
    </source>
</evidence>
<feature type="region of interest" description="Disordered" evidence="5">
    <location>
        <begin position="1"/>
        <end position="31"/>
    </location>
</feature>
<evidence type="ECO:0000313" key="9">
    <source>
        <dbReference type="Proteomes" id="UP001196413"/>
    </source>
</evidence>
<dbReference type="GO" id="GO:0070679">
    <property type="term" value="F:inositol 1,4,5 trisphosphate binding"/>
    <property type="evidence" value="ECO:0007669"/>
    <property type="project" value="TreeGrafter"/>
</dbReference>
<dbReference type="EMBL" id="JAHQIW010002308">
    <property type="protein sequence ID" value="KAJ1355055.1"/>
    <property type="molecule type" value="Genomic_DNA"/>
</dbReference>
<keyword evidence="2" id="KW-0677">Repeat</keyword>
<dbReference type="FunFam" id="1.25.40.20:FF:000604">
    <property type="entry name" value="CBN-TRP-1 protein"/>
    <property type="match status" value="1"/>
</dbReference>
<comment type="caution">
    <text evidence="8">The sequence shown here is derived from an EMBL/GenBank/DDBJ whole genome shotgun (WGS) entry which is preliminary data.</text>
</comment>